<evidence type="ECO:0000313" key="4">
    <source>
        <dbReference type="Proteomes" id="UP001302477"/>
    </source>
</evidence>
<keyword evidence="2" id="KW-1133">Transmembrane helix</keyword>
<proteinExistence type="predicted"/>
<dbReference type="Proteomes" id="UP001302477">
    <property type="component" value="Chromosome"/>
</dbReference>
<feature type="transmembrane region" description="Helical" evidence="2">
    <location>
        <begin position="6"/>
        <end position="24"/>
    </location>
</feature>
<keyword evidence="2" id="KW-0472">Membrane</keyword>
<dbReference type="EMBL" id="CP137555">
    <property type="protein sequence ID" value="WOX05468.1"/>
    <property type="molecule type" value="Genomic_DNA"/>
</dbReference>
<dbReference type="RefSeq" id="WP_318953940.1">
    <property type="nucleotide sequence ID" value="NZ_CP137555.1"/>
</dbReference>
<evidence type="ECO:0000256" key="1">
    <source>
        <dbReference type="SAM" id="MobiDB-lite"/>
    </source>
</evidence>
<dbReference type="KEGG" id="mpaf:R5R33_17280"/>
<feature type="region of interest" description="Disordered" evidence="1">
    <location>
        <begin position="166"/>
        <end position="188"/>
    </location>
</feature>
<feature type="compositionally biased region" description="Low complexity" evidence="1">
    <location>
        <begin position="173"/>
        <end position="188"/>
    </location>
</feature>
<evidence type="ECO:0008006" key="5">
    <source>
        <dbReference type="Google" id="ProtNLM"/>
    </source>
</evidence>
<dbReference type="AlphaFoldDB" id="A0AAU0MY75"/>
<protein>
    <recommendedName>
        <fullName evidence="5">Preprotein translocase subunit YajC</fullName>
    </recommendedName>
</protein>
<keyword evidence="4" id="KW-1185">Reference proteome</keyword>
<keyword evidence="2" id="KW-0812">Transmembrane</keyword>
<reference evidence="3 4" key="1">
    <citation type="submission" date="2023-10" db="EMBL/GenBank/DDBJ databases">
        <title>Description of Microbulbifer bruguierae sp. nov., isolated from the sediments of mangrove plant Bruguiera sexangula and comparative genomic analyses of the genus Microbulbifer.</title>
        <authorList>
            <person name="Long M."/>
        </authorList>
    </citation>
    <scope>NUCLEOTIDE SEQUENCE [LARGE SCALE GENOMIC DNA]</scope>
    <source>
        <strain evidence="3 4">SPO729</strain>
    </source>
</reference>
<sequence>MASWLPIVIIIFAITLVVGPVMWLKPSSRDKKLAELRQRAAGAGLKVQIQPLPESQGTGTAAVYFSQWRNPRRLQSGWGLELQRMSHELNFDGVWDWRKKREAPEAAKPSLKELISLLPADATAIFANDAGLGVQWHERSGGAGLDAIIHALGAVRPVIEEAIRLPQVGGTPAGDSGEEGSASGRRDL</sequence>
<organism evidence="3 4">
    <name type="scientific">Microbulbifer pacificus</name>
    <dbReference type="NCBI Taxonomy" id="407164"/>
    <lineage>
        <taxon>Bacteria</taxon>
        <taxon>Pseudomonadati</taxon>
        <taxon>Pseudomonadota</taxon>
        <taxon>Gammaproteobacteria</taxon>
        <taxon>Cellvibrionales</taxon>
        <taxon>Microbulbiferaceae</taxon>
        <taxon>Microbulbifer</taxon>
    </lineage>
</organism>
<accession>A0AAU0MY75</accession>
<evidence type="ECO:0000313" key="3">
    <source>
        <dbReference type="EMBL" id="WOX05468.1"/>
    </source>
</evidence>
<gene>
    <name evidence="3" type="ORF">R5R33_17280</name>
</gene>
<evidence type="ECO:0000256" key="2">
    <source>
        <dbReference type="SAM" id="Phobius"/>
    </source>
</evidence>
<name>A0AAU0MY75_9GAMM</name>